<dbReference type="Proteomes" id="UP000003635">
    <property type="component" value="Unassembled WGS sequence"/>
</dbReference>
<accession>Q2CJ76</accession>
<dbReference type="eggNOG" id="COG0673">
    <property type="taxonomic scope" value="Bacteria"/>
</dbReference>
<dbReference type="Gene3D" id="3.40.50.720">
    <property type="entry name" value="NAD(P)-binding Rossmann-like Domain"/>
    <property type="match status" value="1"/>
</dbReference>
<reference evidence="2 3" key="1">
    <citation type="journal article" date="2010" name="J. Bacteriol.">
        <title>Genome sequences of Oceanicola granulosus HTCC2516(T) and Oceanicola batsensis HTCC2597(TDelta).</title>
        <authorList>
            <person name="Thrash J.C."/>
            <person name="Cho J.C."/>
            <person name="Vergin K.L."/>
            <person name="Giovannoni S.J."/>
        </authorList>
    </citation>
    <scope>NUCLEOTIDE SEQUENCE [LARGE SCALE GENOMIC DNA]</scope>
    <source>
        <strain evidence="3">ATCC BAA-861 / DSM 15982 / KCTC 12143 / HTCC2516</strain>
    </source>
</reference>
<feature type="domain" description="Gfo/Idh/MocA-like oxidoreductase N-terminal" evidence="1">
    <location>
        <begin position="65"/>
        <end position="145"/>
    </location>
</feature>
<dbReference type="STRING" id="314256.OG2516_00819"/>
<dbReference type="InterPro" id="IPR000683">
    <property type="entry name" value="Gfo/Idh/MocA-like_OxRdtase_N"/>
</dbReference>
<dbReference type="Pfam" id="PF01408">
    <property type="entry name" value="GFO_IDH_MocA"/>
    <property type="match status" value="1"/>
</dbReference>
<name>Q2CJ76_OCEGH</name>
<dbReference type="AlphaFoldDB" id="Q2CJ76"/>
<dbReference type="RefSeq" id="WP_007253696.1">
    <property type="nucleotide sequence ID" value="NZ_CH724107.1"/>
</dbReference>
<evidence type="ECO:0000313" key="3">
    <source>
        <dbReference type="Proteomes" id="UP000003635"/>
    </source>
</evidence>
<dbReference type="Gene3D" id="3.30.360.10">
    <property type="entry name" value="Dihydrodipicolinate Reductase, domain 2"/>
    <property type="match status" value="1"/>
</dbReference>
<keyword evidence="3" id="KW-1185">Reference proteome</keyword>
<sequence length="327" mass="35407">MVTFPLGDDRPLRLAMLGMTEGNGHPYSWSIILNGHYDPDALADCPYAVIRSYIARQPVETLGIPGVEVTHVCCDDPADAEQVARVARIANVVSRPEDVIGQVDAVIVATDIGGEHVARARPFVEAGLPVFIDKPLCDSRDDLRRFSRWIDAGRPILSSSAMRYAKEFAPYHRATHEFGRLRHVSMTMAKSWETYGIHALEAIMPITGPGFETIRNTGDGARNILHLRHRDGIDVTLAVIRDLSGGAGLLTLAGTEGGVQLRSHDTYHAFAAQLRAAMAWMRSGVAPVPWAETRELMQLVIGGIESRARGGAEIALADIAADTGADG</sequence>
<dbReference type="SUPFAM" id="SSF51735">
    <property type="entry name" value="NAD(P)-binding Rossmann-fold domains"/>
    <property type="match status" value="1"/>
</dbReference>
<protein>
    <submittedName>
        <fullName evidence="2">Hypothetical oxidoreductase</fullName>
    </submittedName>
</protein>
<dbReference type="EMBL" id="AAOT01000002">
    <property type="protein sequence ID" value="EAR52724.1"/>
    <property type="molecule type" value="Genomic_DNA"/>
</dbReference>
<dbReference type="InterPro" id="IPR036291">
    <property type="entry name" value="NAD(P)-bd_dom_sf"/>
</dbReference>
<gene>
    <name evidence="2" type="ORF">OG2516_00819</name>
</gene>
<dbReference type="HOGENOM" id="CLU_911270_0_0_5"/>
<dbReference type="GO" id="GO:0000166">
    <property type="term" value="F:nucleotide binding"/>
    <property type="evidence" value="ECO:0007669"/>
    <property type="project" value="InterPro"/>
</dbReference>
<organism evidence="2 3">
    <name type="scientific">Oceanicola granulosus (strain ATCC BAA-861 / DSM 15982 / KCTC 12143 / HTCC2516)</name>
    <dbReference type="NCBI Taxonomy" id="314256"/>
    <lineage>
        <taxon>Bacteria</taxon>
        <taxon>Pseudomonadati</taxon>
        <taxon>Pseudomonadota</taxon>
        <taxon>Alphaproteobacteria</taxon>
        <taxon>Rhodobacterales</taxon>
        <taxon>Roseobacteraceae</taxon>
        <taxon>Oceanicola</taxon>
    </lineage>
</organism>
<comment type="caution">
    <text evidence="2">The sequence shown here is derived from an EMBL/GenBank/DDBJ whole genome shotgun (WGS) entry which is preliminary data.</text>
</comment>
<proteinExistence type="predicted"/>
<evidence type="ECO:0000259" key="1">
    <source>
        <dbReference type="Pfam" id="PF01408"/>
    </source>
</evidence>
<evidence type="ECO:0000313" key="2">
    <source>
        <dbReference type="EMBL" id="EAR52724.1"/>
    </source>
</evidence>